<dbReference type="InterPro" id="IPR006059">
    <property type="entry name" value="SBP"/>
</dbReference>
<dbReference type="PANTHER" id="PTHR42779">
    <property type="entry name" value="PROTEIN YNJB"/>
    <property type="match status" value="1"/>
</dbReference>
<sequence length="460" mass="52248">MHISAIFLQKYLLEIYSPTDILEPKIHVIYDTLNKMQLVKVIGGNMKKFSKYFIVFFMVLLLTACASKKEVNTSKEETQNEILSLSFDDYLKDANGTDVTFYGWGGSDQTNNWIDHYLADKLKKEYNINLKRTGMNIDEILNNLQNSVQAKEEKGNIDVIWINGENFYTAMEGNLLFGPFVNKLPNFEKYIDTESDDIKFDFGYETNGYEAPYGKAQLVMIYNSDKLSPITSADEFMEAAKANPGKLTYPAPPDFTGSAFVRNLVYEKVGYDNLKNIEPNNKEEIRKAMKPALDYLKELKPYLWQEGKTYPADSTQLDNMFADGTVYFNVSYNTNFASNMVEKGVFANTTRTSVFDKGTIGNTHFLAIAKNAPNKEGAMVVINEILNFEPQMEKYKPEVWGDLPVIDNSKLSDEEKKAIGEVKQGVATLLQDELLSKRQPELPAAMVPVIEEIWAEEIPN</sequence>
<proteinExistence type="predicted"/>
<dbReference type="SUPFAM" id="SSF53850">
    <property type="entry name" value="Periplasmic binding protein-like II"/>
    <property type="match status" value="1"/>
</dbReference>
<dbReference type="PIRSF" id="PIRSF029172">
    <property type="entry name" value="UCP029172_ABC_sbc_YnjB"/>
    <property type="match status" value="1"/>
</dbReference>
<accession>A0A379DBD0</accession>
<dbReference type="PANTHER" id="PTHR42779:SF1">
    <property type="entry name" value="PROTEIN YNJB"/>
    <property type="match status" value="1"/>
</dbReference>
<organism evidence="1 2">
    <name type="scientific">Peptoniphilus indolicus</name>
    <dbReference type="NCBI Taxonomy" id="33030"/>
    <lineage>
        <taxon>Bacteria</taxon>
        <taxon>Bacillati</taxon>
        <taxon>Bacillota</taxon>
        <taxon>Tissierellia</taxon>
        <taxon>Tissierellales</taxon>
        <taxon>Peptoniphilaceae</taxon>
        <taxon>Peptoniphilus</taxon>
    </lineage>
</organism>
<dbReference type="Pfam" id="PF13416">
    <property type="entry name" value="SBP_bac_8"/>
    <property type="match status" value="1"/>
</dbReference>
<evidence type="ECO:0000313" key="2">
    <source>
        <dbReference type="Proteomes" id="UP000254777"/>
    </source>
</evidence>
<dbReference type="Gene3D" id="3.40.190.10">
    <property type="entry name" value="Periplasmic binding protein-like II"/>
    <property type="match status" value="2"/>
</dbReference>
<evidence type="ECO:0000313" key="1">
    <source>
        <dbReference type="EMBL" id="SUB75159.1"/>
    </source>
</evidence>
<dbReference type="InterPro" id="IPR027020">
    <property type="entry name" value="YnjB"/>
</dbReference>
<dbReference type="AlphaFoldDB" id="A0A379DBD0"/>
<dbReference type="EMBL" id="UGTH01000001">
    <property type="protein sequence ID" value="SUB75159.1"/>
    <property type="molecule type" value="Genomic_DNA"/>
</dbReference>
<name>A0A379DBD0_9FIRM</name>
<reference evidence="1 2" key="1">
    <citation type="submission" date="2018-06" db="EMBL/GenBank/DDBJ databases">
        <authorList>
            <consortium name="Pathogen Informatics"/>
            <person name="Doyle S."/>
        </authorList>
    </citation>
    <scope>NUCLEOTIDE SEQUENCE [LARGE SCALE GENOMIC DNA]</scope>
    <source>
        <strain evidence="1 2">NCTC11088</strain>
    </source>
</reference>
<gene>
    <name evidence="1" type="primary">ynjB</name>
    <name evidence="1" type="ORF">NCTC11088_00945</name>
</gene>
<dbReference type="NCBIfam" id="NF008633">
    <property type="entry name" value="PRK11622.1"/>
    <property type="match status" value="1"/>
</dbReference>
<protein>
    <submittedName>
        <fullName evidence="1">ABC-type uncharacterized transport system, periplasmic component</fullName>
    </submittedName>
</protein>
<dbReference type="Proteomes" id="UP000254777">
    <property type="component" value="Unassembled WGS sequence"/>
</dbReference>